<proteinExistence type="predicted"/>
<dbReference type="EMBL" id="DS028095">
    <property type="protein sequence ID" value="KMP05245.1"/>
    <property type="molecule type" value="Genomic_DNA"/>
</dbReference>
<protein>
    <submittedName>
        <fullName evidence="1">Uncharacterized protein</fullName>
    </submittedName>
</protein>
<accession>A0A0J6YBX4</accession>
<sequence length="162" mass="17728">MSVPNGCRNGNSLDCSTGVRSTEHSVQTKPLRLNELVGWRLTADLCPLTSRVRRCNSQSNLAGLGAVGRRNQLVSCFRFETERRMQGVGAGGGKGCRLRILKFVLGYFRIRVLRGAGDRRFTTSLKLAFLSSPPRCFSRSSSCCLLPPSLSSRLDATADHPP</sequence>
<reference evidence="2" key="1">
    <citation type="journal article" date="2010" name="Genome Res.">
        <title>Population genomic sequencing of Coccidioides fungi reveals recent hybridization and transposon control.</title>
        <authorList>
            <person name="Neafsey D.E."/>
            <person name="Barker B.M."/>
            <person name="Sharpton T.J."/>
            <person name="Stajich J.E."/>
            <person name="Park D.J."/>
            <person name="Whiston E."/>
            <person name="Hung C.-Y."/>
            <person name="McMahan C."/>
            <person name="White J."/>
            <person name="Sykes S."/>
            <person name="Heiman D."/>
            <person name="Young S."/>
            <person name="Zeng Q."/>
            <person name="Abouelleil A."/>
            <person name="Aftuck L."/>
            <person name="Bessette D."/>
            <person name="Brown A."/>
            <person name="FitzGerald M."/>
            <person name="Lui A."/>
            <person name="Macdonald J.P."/>
            <person name="Priest M."/>
            <person name="Orbach M.J."/>
            <person name="Galgiani J.N."/>
            <person name="Kirkland T.N."/>
            <person name="Cole G.T."/>
            <person name="Birren B.W."/>
            <person name="Henn M.R."/>
            <person name="Taylor J.W."/>
            <person name="Rounsley S.D."/>
        </authorList>
    </citation>
    <scope>NUCLEOTIDE SEQUENCE [LARGE SCALE GENOMIC DNA]</scope>
    <source>
        <strain evidence="2">RMSCC 2394</strain>
    </source>
</reference>
<dbReference type="AlphaFoldDB" id="A0A0J6YBX4"/>
<name>A0A0J6YBX4_COCIT</name>
<evidence type="ECO:0000313" key="2">
    <source>
        <dbReference type="Proteomes" id="UP000054565"/>
    </source>
</evidence>
<gene>
    <name evidence="1" type="ORF">CIRG_04926</name>
</gene>
<evidence type="ECO:0000313" key="1">
    <source>
        <dbReference type="EMBL" id="KMP05245.1"/>
    </source>
</evidence>
<dbReference type="Proteomes" id="UP000054565">
    <property type="component" value="Unassembled WGS sequence"/>
</dbReference>
<organism evidence="1 2">
    <name type="scientific">Coccidioides immitis RMSCC 2394</name>
    <dbReference type="NCBI Taxonomy" id="404692"/>
    <lineage>
        <taxon>Eukaryota</taxon>
        <taxon>Fungi</taxon>
        <taxon>Dikarya</taxon>
        <taxon>Ascomycota</taxon>
        <taxon>Pezizomycotina</taxon>
        <taxon>Eurotiomycetes</taxon>
        <taxon>Eurotiomycetidae</taxon>
        <taxon>Onygenales</taxon>
        <taxon>Onygenaceae</taxon>
        <taxon>Coccidioides</taxon>
    </lineage>
</organism>